<gene>
    <name evidence="2" type="ORF">A4X13_0g7582</name>
</gene>
<feature type="compositionally biased region" description="Low complexity" evidence="1">
    <location>
        <begin position="265"/>
        <end position="287"/>
    </location>
</feature>
<reference evidence="2" key="2">
    <citation type="journal article" date="2019" name="IMA Fungus">
        <title>Genome sequencing and comparison of five Tilletia species to identify candidate genes for the detection of regulated species infecting wheat.</title>
        <authorList>
            <person name="Nguyen H.D.T."/>
            <person name="Sultana T."/>
            <person name="Kesanakurti P."/>
            <person name="Hambleton S."/>
        </authorList>
    </citation>
    <scope>NUCLEOTIDE SEQUENCE</scope>
    <source>
        <strain evidence="2">DAOMC 236416</strain>
    </source>
</reference>
<keyword evidence="3" id="KW-1185">Reference proteome</keyword>
<feature type="compositionally biased region" description="Basic residues" evidence="1">
    <location>
        <begin position="26"/>
        <end position="36"/>
    </location>
</feature>
<evidence type="ECO:0000256" key="1">
    <source>
        <dbReference type="SAM" id="MobiDB-lite"/>
    </source>
</evidence>
<feature type="region of interest" description="Disordered" evidence="1">
    <location>
        <begin position="244"/>
        <end position="335"/>
    </location>
</feature>
<feature type="compositionally biased region" description="Low complexity" evidence="1">
    <location>
        <begin position="297"/>
        <end position="335"/>
    </location>
</feature>
<evidence type="ECO:0000313" key="3">
    <source>
        <dbReference type="Proteomes" id="UP000077521"/>
    </source>
</evidence>
<protein>
    <submittedName>
        <fullName evidence="2">Uncharacterized protein</fullName>
    </submittedName>
</protein>
<dbReference type="Proteomes" id="UP000077521">
    <property type="component" value="Unassembled WGS sequence"/>
</dbReference>
<sequence length="335" mass="35061">MFHVQQAHSPTKHMHSRSAAGLRSTSPRKKQHQHAHRLGDGDMGPQAGPSDSIVPVKPTQRSNLKPTLGKSLDPSAAKALFGGQPKAGPSAGPSKAISKKIITTPPANGASRGSELPPLMTSPRKALGDKTNASPTKNVVELPEPACTWDPTELGELSLQAESSVEPPALKGILTSSALTDAELDEICGEINSGDFARALPMDRPDAFADLPPSADTFKAASRNLQAVFSNHFAATPQAPISYEPPPCWNMGTEEPTARPTQPKPSSRPTTASTTSRPPRTTTAPASKVRTHARVPSSSSTSTSTTASRARSVATTTATAAVTSTRRTATTKPRP</sequence>
<dbReference type="AlphaFoldDB" id="A0A8T8SJ16"/>
<comment type="caution">
    <text evidence="2">The sequence shown here is derived from an EMBL/GenBank/DDBJ whole genome shotgun (WGS) entry which is preliminary data.</text>
</comment>
<dbReference type="EMBL" id="LWDF02000978">
    <property type="protein sequence ID" value="KAE8241057.1"/>
    <property type="molecule type" value="Genomic_DNA"/>
</dbReference>
<organism evidence="2 3">
    <name type="scientific">Tilletia indica</name>
    <dbReference type="NCBI Taxonomy" id="43049"/>
    <lineage>
        <taxon>Eukaryota</taxon>
        <taxon>Fungi</taxon>
        <taxon>Dikarya</taxon>
        <taxon>Basidiomycota</taxon>
        <taxon>Ustilaginomycotina</taxon>
        <taxon>Exobasidiomycetes</taxon>
        <taxon>Tilletiales</taxon>
        <taxon>Tilletiaceae</taxon>
        <taxon>Tilletia</taxon>
    </lineage>
</organism>
<proteinExistence type="predicted"/>
<evidence type="ECO:0000313" key="2">
    <source>
        <dbReference type="EMBL" id="KAE8241057.1"/>
    </source>
</evidence>
<name>A0A8T8SJ16_9BASI</name>
<reference evidence="2" key="1">
    <citation type="submission" date="2016-04" db="EMBL/GenBank/DDBJ databases">
        <authorList>
            <person name="Nguyen H.D."/>
            <person name="Samba Siva P."/>
            <person name="Cullis J."/>
            <person name="Levesque C.A."/>
            <person name="Hambleton S."/>
        </authorList>
    </citation>
    <scope>NUCLEOTIDE SEQUENCE</scope>
    <source>
        <strain evidence="2">DAOMC 236416</strain>
    </source>
</reference>
<accession>A0A8T8SJ16</accession>
<feature type="region of interest" description="Disordered" evidence="1">
    <location>
        <begin position="1"/>
        <end position="137"/>
    </location>
</feature>